<organism evidence="3 4">
    <name type="scientific">Ancylostoma duodenale</name>
    <dbReference type="NCBI Taxonomy" id="51022"/>
    <lineage>
        <taxon>Eukaryota</taxon>
        <taxon>Metazoa</taxon>
        <taxon>Ecdysozoa</taxon>
        <taxon>Nematoda</taxon>
        <taxon>Chromadorea</taxon>
        <taxon>Rhabditida</taxon>
        <taxon>Rhabditina</taxon>
        <taxon>Rhabditomorpha</taxon>
        <taxon>Strongyloidea</taxon>
        <taxon>Ancylostomatidae</taxon>
        <taxon>Ancylostomatinae</taxon>
        <taxon>Ancylostoma</taxon>
    </lineage>
</organism>
<feature type="non-terminal residue" evidence="3">
    <location>
        <position position="1"/>
    </location>
</feature>
<dbReference type="GO" id="GO:0004531">
    <property type="term" value="F:deoxyribonuclease II activity"/>
    <property type="evidence" value="ECO:0007669"/>
    <property type="project" value="InterPro"/>
</dbReference>
<dbReference type="InterPro" id="IPR004947">
    <property type="entry name" value="DNase_II"/>
</dbReference>
<evidence type="ECO:0000313" key="4">
    <source>
        <dbReference type="Proteomes" id="UP000054047"/>
    </source>
</evidence>
<comment type="similarity">
    <text evidence="1">Belongs to the DNase II family.</text>
</comment>
<sequence>FAAIKLPPGIDERKGKSFVYFDSTQDGWQMSPEAIDSNKSAIGATISQIYDMDQKNTFTIAYNDDSPVKAVESNRGHSKGVAAFDSDVGFWMVTSTIVVVIRALSEWPQIQVYASRRKVSQLRTELSTEISPIPGAMIASTFSSECLNI</sequence>
<name>A0A0C2BJ27_9BILA</name>
<dbReference type="PANTHER" id="PTHR10858">
    <property type="entry name" value="DEOXYRIBONUCLEASE II"/>
    <property type="match status" value="1"/>
</dbReference>
<dbReference type="OrthoDB" id="10261598at2759"/>
<proteinExistence type="inferred from homology"/>
<dbReference type="EMBL" id="KN782894">
    <property type="protein sequence ID" value="KIH43783.1"/>
    <property type="molecule type" value="Genomic_DNA"/>
</dbReference>
<evidence type="ECO:0000256" key="1">
    <source>
        <dbReference type="ARBA" id="ARBA00007527"/>
    </source>
</evidence>
<keyword evidence="4" id="KW-1185">Reference proteome</keyword>
<dbReference type="AlphaFoldDB" id="A0A0C2BJ27"/>
<evidence type="ECO:0000313" key="3">
    <source>
        <dbReference type="EMBL" id="KIH43783.1"/>
    </source>
</evidence>
<accession>A0A0C2BJ27</accession>
<evidence type="ECO:0000256" key="2">
    <source>
        <dbReference type="ARBA" id="ARBA00022801"/>
    </source>
</evidence>
<dbReference type="GO" id="GO:0006309">
    <property type="term" value="P:apoptotic DNA fragmentation"/>
    <property type="evidence" value="ECO:0007669"/>
    <property type="project" value="TreeGrafter"/>
</dbReference>
<dbReference type="CDD" id="cd09120">
    <property type="entry name" value="PLDc_DNaseII_1"/>
    <property type="match status" value="1"/>
</dbReference>
<dbReference type="Proteomes" id="UP000054047">
    <property type="component" value="Unassembled WGS sequence"/>
</dbReference>
<dbReference type="Pfam" id="PF03265">
    <property type="entry name" value="DNase_II"/>
    <property type="match status" value="1"/>
</dbReference>
<keyword evidence="2" id="KW-0378">Hydrolase</keyword>
<dbReference type="PANTHER" id="PTHR10858:SF30">
    <property type="entry name" value="CELL-DEATH-RELATED NUCLEASE 7"/>
    <property type="match status" value="1"/>
</dbReference>
<protein>
    <submittedName>
        <fullName evidence="3">Uncharacterized protein</fullName>
    </submittedName>
</protein>
<reference evidence="3 4" key="1">
    <citation type="submission" date="2013-12" db="EMBL/GenBank/DDBJ databases">
        <title>Draft genome of the parsitic nematode Ancylostoma duodenale.</title>
        <authorList>
            <person name="Mitreva M."/>
        </authorList>
    </citation>
    <scope>NUCLEOTIDE SEQUENCE [LARGE SCALE GENOMIC DNA]</scope>
    <source>
        <strain evidence="3 4">Zhejiang</strain>
    </source>
</reference>
<gene>
    <name evidence="3" type="ORF">ANCDUO_26205</name>
</gene>